<feature type="domain" description="Conserved virulence factor B second S1" evidence="3">
    <location>
        <begin position="72"/>
        <end position="132"/>
    </location>
</feature>
<dbReference type="InterPro" id="IPR014464">
    <property type="entry name" value="CvfB_fam"/>
</dbReference>
<dbReference type="Pfam" id="PF21191">
    <property type="entry name" value="CvfB_1st"/>
    <property type="match status" value="1"/>
</dbReference>
<keyword evidence="6" id="KW-1185">Reference proteome</keyword>
<dbReference type="PANTHER" id="PTHR37296">
    <property type="entry name" value="CONSERVED VIRULENCE FACTOR B"/>
    <property type="match status" value="1"/>
</dbReference>
<feature type="domain" description="Conserved virulence factor B third S1" evidence="4">
    <location>
        <begin position="140"/>
        <end position="212"/>
    </location>
</feature>
<keyword evidence="5" id="KW-0238">DNA-binding</keyword>
<dbReference type="Pfam" id="PF21543">
    <property type="entry name" value="CvfB_2nd"/>
    <property type="match status" value="1"/>
</dbReference>
<evidence type="ECO:0000259" key="3">
    <source>
        <dbReference type="Pfam" id="PF21191"/>
    </source>
</evidence>
<comment type="similarity">
    <text evidence="1">Belongs to the CvfB family.</text>
</comment>
<evidence type="ECO:0000313" key="5">
    <source>
        <dbReference type="EMBL" id="UQS82769.1"/>
    </source>
</evidence>
<dbReference type="PIRSF" id="PIRSF012524">
    <property type="entry name" value="YitL_S1"/>
    <property type="match status" value="1"/>
</dbReference>
<dbReference type="InterPro" id="IPR012340">
    <property type="entry name" value="NA-bd_OB-fold"/>
</dbReference>
<dbReference type="RefSeq" id="WP_249515047.1">
    <property type="nucleotide sequence ID" value="NZ_CP093366.1"/>
</dbReference>
<dbReference type="GO" id="GO:0003677">
    <property type="term" value="F:DNA binding"/>
    <property type="evidence" value="ECO:0007669"/>
    <property type="project" value="UniProtKB-KW"/>
</dbReference>
<dbReference type="InterPro" id="IPR048588">
    <property type="entry name" value="CvfB_S1_2nd"/>
</dbReference>
<protein>
    <submittedName>
        <fullName evidence="5">DNA-binding protein</fullName>
    </submittedName>
</protein>
<evidence type="ECO:0000256" key="1">
    <source>
        <dbReference type="PIRNR" id="PIRNR012524"/>
    </source>
</evidence>
<evidence type="ECO:0000313" key="6">
    <source>
        <dbReference type="Proteomes" id="UP000831495"/>
    </source>
</evidence>
<dbReference type="InterPro" id="IPR040764">
    <property type="entry name" value="CvfB_WH"/>
</dbReference>
<dbReference type="InterPro" id="IPR048587">
    <property type="entry name" value="CvfB_S1_3rd"/>
</dbReference>
<dbReference type="Gene3D" id="1.10.10.10">
    <property type="entry name" value="Winged helix-like DNA-binding domain superfamily/Winged helix DNA-binding domain"/>
    <property type="match status" value="1"/>
</dbReference>
<dbReference type="PANTHER" id="PTHR37296:SF1">
    <property type="entry name" value="CONSERVED VIRULENCE FACTOR B"/>
    <property type="match status" value="1"/>
</dbReference>
<organism evidence="5 6">
    <name type="scientific">Bombilactobacillus folatiphilus</name>
    <dbReference type="NCBI Taxonomy" id="2923362"/>
    <lineage>
        <taxon>Bacteria</taxon>
        <taxon>Bacillati</taxon>
        <taxon>Bacillota</taxon>
        <taxon>Bacilli</taxon>
        <taxon>Lactobacillales</taxon>
        <taxon>Lactobacillaceae</taxon>
        <taxon>Bombilactobacillus</taxon>
    </lineage>
</organism>
<name>A0ABY4PAU9_9LACO</name>
<accession>A0ABY4PAU9</accession>
<dbReference type="Gene3D" id="2.40.50.330">
    <property type="match status" value="1"/>
</dbReference>
<dbReference type="Proteomes" id="UP000831495">
    <property type="component" value="Chromosome"/>
</dbReference>
<evidence type="ECO:0000259" key="4">
    <source>
        <dbReference type="Pfam" id="PF21543"/>
    </source>
</evidence>
<dbReference type="Pfam" id="PF17783">
    <property type="entry name" value="WHD_CvfB"/>
    <property type="match status" value="1"/>
</dbReference>
<dbReference type="InterPro" id="IPR036388">
    <property type="entry name" value="WH-like_DNA-bd_sf"/>
</dbReference>
<evidence type="ECO:0000259" key="2">
    <source>
        <dbReference type="Pfam" id="PF17783"/>
    </source>
</evidence>
<reference evidence="5" key="1">
    <citation type="journal article" date="2022" name="Int. J. Syst. Evol. Microbiol.">
        <title>Apilactobacillus apisilvae sp. nov., Nicolia spurrieriana gen. nov. sp. nov., Bombilactobacillus folatiphilus sp. nov. and Bombilactobacillus thymidiniphilus sp. nov., four new lactic acid bacterial isolates from stingless bees Tetragonula carbonaria and Austroplebeia australis.</title>
        <authorList>
            <person name="Oliphant S.A."/>
            <person name="Watson-Haigh N.S."/>
            <person name="Sumby K.M."/>
            <person name="Gardner J."/>
            <person name="Groom S."/>
            <person name="Jiranek V."/>
        </authorList>
    </citation>
    <scope>NUCLEOTIDE SEQUENCE</scope>
    <source>
        <strain evidence="5">SG4_D2</strain>
    </source>
</reference>
<feature type="domain" description="Conserved virulence factor B-like winged helix" evidence="2">
    <location>
        <begin position="224"/>
        <end position="282"/>
    </location>
</feature>
<sequence length="284" mass="32265">MNLEELLGTVRTGKIIDQNTDYYFVSVAGQTLQVARDLVSNPKEEIQGYVYENQAHKLVLTPNIPAVGVERFGWGEVVQIRGDLGVFVNIGLPDKDLVVSLDDLPELKKLWPQKGDRLLLAVKVDRKNRMWGRLADANIFQQLSRRPQHSLQNKDVQATVYRLKLSGTFVLTNDYYLGFIHPSERQQEPRLGQVVHGRVIGSSFDHLNLSLKQRGYEEIDDDAAMILAVLKHQSDWSLPYNDKSDPQDIKRYFGISKSSFKRALGHLLKQNLIEQTATGISLKQ</sequence>
<dbReference type="EMBL" id="CP093366">
    <property type="protein sequence ID" value="UQS82769.1"/>
    <property type="molecule type" value="Genomic_DNA"/>
</dbReference>
<proteinExistence type="inferred from homology"/>
<dbReference type="Gene3D" id="2.40.50.140">
    <property type="entry name" value="Nucleic acid-binding proteins"/>
    <property type="match status" value="2"/>
</dbReference>
<gene>
    <name evidence="5" type="ORF">MOO45_03760</name>
</gene>